<feature type="domain" description="Right handed beta helix" evidence="2">
    <location>
        <begin position="208"/>
        <end position="387"/>
    </location>
</feature>
<dbReference type="EMBL" id="VAUV01000013">
    <property type="protein sequence ID" value="TLD69448.1"/>
    <property type="molecule type" value="Genomic_DNA"/>
</dbReference>
<sequence>MKPSAQPPRFSHPTQSQLHKKPTPSMRLHLFLVLLITLSTCLRADEIRLRPSTSSKTKILQPAIDAANPRDTLILAPGIYFETITINKPLTLLGQPGAILDGSKPITTPWTPAPDLPHVYTTPCKHRPAGLLFQDKFIAALDFDRAQKPGDWHWQTLLKNGPPLSQFTQIRALYIYHPREKLIYLRLPDNVTPSDTNLAIVPNDAPLITIENTQNVQIKDLSLRHSATSIHLQNSTDSTIEKCQITSYEETGILLTNNTSRCTIHNNQITRGALEEWQPPLTDDKPNYEIWRIHKDTGYYDRVAINLFRAGTANRILLNNIDRVFDGINVGDYSVETLGKPLTNPDHGRDTEIAHNLIENTRDSAIELGGGCINVNVHHNTLRRTHGGLRFKTPRIGPVFIHHNQLIDGSPFNIWFSMDSSPAEGFLYHNTITGKNPAVSILIHKPTEKFTTPNWHFINNLILTKEGIYKSRSKGLPDDLQISDHNLIQPPAPIDQPLEAAIDTGTDLSILFKGKLPDTQPTTFKGKSPDMGASEWR</sequence>
<dbReference type="Gene3D" id="2.160.20.10">
    <property type="entry name" value="Single-stranded right-handed beta-helix, Pectin lyase-like"/>
    <property type="match status" value="2"/>
</dbReference>
<accession>A0A5R8KAV8</accession>
<dbReference type="InterPro" id="IPR022441">
    <property type="entry name" value="Para_beta_helix_rpt-2"/>
</dbReference>
<dbReference type="InterPro" id="IPR006626">
    <property type="entry name" value="PbH1"/>
</dbReference>
<reference evidence="3 4" key="1">
    <citation type="submission" date="2019-05" db="EMBL/GenBank/DDBJ databases">
        <title>Verrucobacter flavum gen. nov., sp. nov. a new member of the family Verrucomicrobiaceae.</title>
        <authorList>
            <person name="Szuroczki S."/>
            <person name="Abbaszade G."/>
            <person name="Szabo A."/>
            <person name="Felfoldi T."/>
            <person name="Schumann P."/>
            <person name="Boka K."/>
            <person name="Keki Z."/>
            <person name="Toumi M."/>
            <person name="Toth E."/>
        </authorList>
    </citation>
    <scope>NUCLEOTIDE SEQUENCE [LARGE SCALE GENOMIC DNA]</scope>
    <source>
        <strain evidence="3 4">MG-N-17</strain>
    </source>
</reference>
<name>A0A5R8KAV8_9BACT</name>
<dbReference type="InterPro" id="IPR039448">
    <property type="entry name" value="Beta_helix"/>
</dbReference>
<dbReference type="OrthoDB" id="199442at2"/>
<dbReference type="NCBIfam" id="TIGR03804">
    <property type="entry name" value="para_beta_helix"/>
    <property type="match status" value="1"/>
</dbReference>
<dbReference type="SUPFAM" id="SSF51126">
    <property type="entry name" value="Pectin lyase-like"/>
    <property type="match status" value="1"/>
</dbReference>
<evidence type="ECO:0000313" key="4">
    <source>
        <dbReference type="Proteomes" id="UP000306196"/>
    </source>
</evidence>
<dbReference type="GO" id="GO:0006508">
    <property type="term" value="P:proteolysis"/>
    <property type="evidence" value="ECO:0007669"/>
    <property type="project" value="InterPro"/>
</dbReference>
<dbReference type="Pfam" id="PF13229">
    <property type="entry name" value="Beta_helix"/>
    <property type="match status" value="1"/>
</dbReference>
<proteinExistence type="predicted"/>
<dbReference type="InterPro" id="IPR011050">
    <property type="entry name" value="Pectin_lyase_fold/virulence"/>
</dbReference>
<organism evidence="3 4">
    <name type="scientific">Phragmitibacter flavus</name>
    <dbReference type="NCBI Taxonomy" id="2576071"/>
    <lineage>
        <taxon>Bacteria</taxon>
        <taxon>Pseudomonadati</taxon>
        <taxon>Verrucomicrobiota</taxon>
        <taxon>Verrucomicrobiia</taxon>
        <taxon>Verrucomicrobiales</taxon>
        <taxon>Verrucomicrobiaceae</taxon>
        <taxon>Phragmitibacter</taxon>
    </lineage>
</organism>
<dbReference type="Proteomes" id="UP000306196">
    <property type="component" value="Unassembled WGS sequence"/>
</dbReference>
<gene>
    <name evidence="3" type="ORF">FEM03_17550</name>
</gene>
<dbReference type="SMART" id="SM00710">
    <property type="entry name" value="PbH1"/>
    <property type="match status" value="5"/>
</dbReference>
<dbReference type="AlphaFoldDB" id="A0A5R8KAV8"/>
<dbReference type="GO" id="GO:0004190">
    <property type="term" value="F:aspartic-type endopeptidase activity"/>
    <property type="evidence" value="ECO:0007669"/>
    <property type="project" value="InterPro"/>
</dbReference>
<dbReference type="InterPro" id="IPR001969">
    <property type="entry name" value="Aspartic_peptidase_AS"/>
</dbReference>
<evidence type="ECO:0000313" key="3">
    <source>
        <dbReference type="EMBL" id="TLD69448.1"/>
    </source>
</evidence>
<feature type="region of interest" description="Disordered" evidence="1">
    <location>
        <begin position="1"/>
        <end position="21"/>
    </location>
</feature>
<comment type="caution">
    <text evidence="3">The sequence shown here is derived from an EMBL/GenBank/DDBJ whole genome shotgun (WGS) entry which is preliminary data.</text>
</comment>
<evidence type="ECO:0000256" key="1">
    <source>
        <dbReference type="SAM" id="MobiDB-lite"/>
    </source>
</evidence>
<dbReference type="PROSITE" id="PS00141">
    <property type="entry name" value="ASP_PROTEASE"/>
    <property type="match status" value="1"/>
</dbReference>
<protein>
    <recommendedName>
        <fullName evidence="2">Right handed beta helix domain-containing protein</fullName>
    </recommendedName>
</protein>
<keyword evidence="4" id="KW-1185">Reference proteome</keyword>
<evidence type="ECO:0000259" key="2">
    <source>
        <dbReference type="Pfam" id="PF13229"/>
    </source>
</evidence>
<dbReference type="RefSeq" id="WP_138087590.1">
    <property type="nucleotide sequence ID" value="NZ_VAUV01000013.1"/>
</dbReference>
<dbReference type="InterPro" id="IPR012334">
    <property type="entry name" value="Pectin_lyas_fold"/>
</dbReference>